<dbReference type="PROSITE" id="PS51502">
    <property type="entry name" value="S_R_A_B_BARREL"/>
    <property type="match status" value="1"/>
</dbReference>
<gene>
    <name evidence="3" type="ORF">K489DRAFT_382257</name>
</gene>
<organism evidence="3">
    <name type="scientific">Dissoconium aciculare CBS 342.82</name>
    <dbReference type="NCBI Taxonomy" id="1314786"/>
    <lineage>
        <taxon>Eukaryota</taxon>
        <taxon>Fungi</taxon>
        <taxon>Dikarya</taxon>
        <taxon>Ascomycota</taxon>
        <taxon>Pezizomycotina</taxon>
        <taxon>Dothideomycetes</taxon>
        <taxon>Dothideomycetidae</taxon>
        <taxon>Mycosphaerellales</taxon>
        <taxon>Dissoconiaceae</taxon>
        <taxon>Dissoconium</taxon>
    </lineage>
</organism>
<dbReference type="OrthoDB" id="3830014at2759"/>
<dbReference type="InterPro" id="IPR011008">
    <property type="entry name" value="Dimeric_a/b-barrel"/>
</dbReference>
<reference evidence="3" key="1">
    <citation type="submission" date="2020-01" db="EMBL/GenBank/DDBJ databases">
        <authorList>
            <consortium name="DOE Joint Genome Institute"/>
            <person name="Haridas S."/>
            <person name="Albert R."/>
            <person name="Binder M."/>
            <person name="Bloem J."/>
            <person name="Labutti K."/>
            <person name="Salamov A."/>
            <person name="Andreopoulos B."/>
            <person name="Baker S.E."/>
            <person name="Barry K."/>
            <person name="Bills G."/>
            <person name="Bluhm B.H."/>
            <person name="Cannon C."/>
            <person name="Castanera R."/>
            <person name="Culley D.E."/>
            <person name="Daum C."/>
            <person name="Ezra D."/>
            <person name="Gonzalez J.B."/>
            <person name="Henrissat B."/>
            <person name="Kuo A."/>
            <person name="Liang C."/>
            <person name="Lipzen A."/>
            <person name="Lutzoni F."/>
            <person name="Magnuson J."/>
            <person name="Mondo S."/>
            <person name="Nolan M."/>
            <person name="Ohm R."/>
            <person name="Pangilinan J."/>
            <person name="Park H.-J."/>
            <person name="Ramirez L."/>
            <person name="Alfaro M."/>
            <person name="Sun H."/>
            <person name="Tritt A."/>
            <person name="Yoshinaga Y."/>
            <person name="Zwiers L.-H."/>
            <person name="Turgeon B.G."/>
            <person name="Goodwin S.B."/>
            <person name="Spatafora J.W."/>
            <person name="Crous P.W."/>
            <person name="Grigoriev I.V."/>
        </authorList>
    </citation>
    <scope>NUCLEOTIDE SEQUENCE</scope>
    <source>
        <strain evidence="3">CBS 342.82</strain>
    </source>
</reference>
<dbReference type="AlphaFoldDB" id="A0A6J3M2Q7"/>
<keyword evidence="2" id="KW-1185">Reference proteome</keyword>
<evidence type="ECO:0000313" key="2">
    <source>
        <dbReference type="Proteomes" id="UP000504637"/>
    </source>
</evidence>
<dbReference type="Gene3D" id="3.30.70.100">
    <property type="match status" value="1"/>
</dbReference>
<name>A0A6J3M2Q7_9PEZI</name>
<sequence>MVIQRFTFFQIPEPKDVQLMIEKYSGLQKAAVRNGKPYITTCEADPTLPDQRSKGYTLAVRTTFDTLDDMKYYDDECLAHKDLKAFAMPKKTGDVLIFYFEK</sequence>
<dbReference type="GeneID" id="54363132"/>
<dbReference type="RefSeq" id="XP_033458248.1">
    <property type="nucleotide sequence ID" value="XM_033605332.1"/>
</dbReference>
<protein>
    <submittedName>
        <fullName evidence="3">Stress responsive A/B barrel domain protein</fullName>
    </submittedName>
</protein>
<dbReference type="InterPro" id="IPR013097">
    <property type="entry name" value="Dabb"/>
</dbReference>
<proteinExistence type="predicted"/>
<feature type="domain" description="Stress-response A/B barrel" evidence="1">
    <location>
        <begin position="3"/>
        <end position="100"/>
    </location>
</feature>
<dbReference type="SUPFAM" id="SSF54909">
    <property type="entry name" value="Dimeric alpha+beta barrel"/>
    <property type="match status" value="1"/>
</dbReference>
<reference evidence="3" key="2">
    <citation type="submission" date="2020-04" db="EMBL/GenBank/DDBJ databases">
        <authorList>
            <consortium name="NCBI Genome Project"/>
        </authorList>
    </citation>
    <scope>NUCLEOTIDE SEQUENCE</scope>
    <source>
        <strain evidence="3">CBS 342.82</strain>
    </source>
</reference>
<evidence type="ECO:0000313" key="3">
    <source>
        <dbReference type="RefSeq" id="XP_033458248.1"/>
    </source>
</evidence>
<evidence type="ECO:0000259" key="1">
    <source>
        <dbReference type="PROSITE" id="PS51502"/>
    </source>
</evidence>
<dbReference type="Pfam" id="PF07876">
    <property type="entry name" value="Dabb"/>
    <property type="match status" value="1"/>
</dbReference>
<reference evidence="3" key="3">
    <citation type="submission" date="2025-08" db="UniProtKB">
        <authorList>
            <consortium name="RefSeq"/>
        </authorList>
    </citation>
    <scope>IDENTIFICATION</scope>
    <source>
        <strain evidence="3">CBS 342.82</strain>
    </source>
</reference>
<dbReference type="Proteomes" id="UP000504637">
    <property type="component" value="Unplaced"/>
</dbReference>
<accession>A0A6J3M2Q7</accession>
<dbReference type="SMART" id="SM00886">
    <property type="entry name" value="Dabb"/>
    <property type="match status" value="1"/>
</dbReference>